<keyword evidence="2" id="KW-1185">Reference proteome</keyword>
<dbReference type="Proteomes" id="UP000327013">
    <property type="component" value="Unassembled WGS sequence"/>
</dbReference>
<comment type="caution">
    <text evidence="1">The sequence shown here is derived from an EMBL/GenBank/DDBJ whole genome shotgun (WGS) entry which is preliminary data.</text>
</comment>
<evidence type="ECO:0000313" key="2">
    <source>
        <dbReference type="Proteomes" id="UP000327013"/>
    </source>
</evidence>
<name>A0A5N6KZF8_9ROSI</name>
<evidence type="ECO:0000313" key="1">
    <source>
        <dbReference type="EMBL" id="KAB8380450.1"/>
    </source>
</evidence>
<sequence>MGQWKNGNEAIFTPFFLHHPTYNHLQISTNAKDNNGLALIGVVLASEREVRDSGDGGDEIELFLGLHEGLEQDAGFGYGEKREDGLGFE</sequence>
<gene>
    <name evidence="1" type="ORF">FH972_024758</name>
</gene>
<accession>A0A5N6KZF8</accession>
<organism evidence="1 2">
    <name type="scientific">Carpinus fangiana</name>
    <dbReference type="NCBI Taxonomy" id="176857"/>
    <lineage>
        <taxon>Eukaryota</taxon>
        <taxon>Viridiplantae</taxon>
        <taxon>Streptophyta</taxon>
        <taxon>Embryophyta</taxon>
        <taxon>Tracheophyta</taxon>
        <taxon>Spermatophyta</taxon>
        <taxon>Magnoliopsida</taxon>
        <taxon>eudicotyledons</taxon>
        <taxon>Gunneridae</taxon>
        <taxon>Pentapetalae</taxon>
        <taxon>rosids</taxon>
        <taxon>fabids</taxon>
        <taxon>Fagales</taxon>
        <taxon>Betulaceae</taxon>
        <taxon>Carpinus</taxon>
    </lineage>
</organism>
<dbReference type="AlphaFoldDB" id="A0A5N6KZF8"/>
<reference evidence="1 2" key="1">
    <citation type="submission" date="2019-06" db="EMBL/GenBank/DDBJ databases">
        <title>A chromosomal-level reference genome of Carpinus fangiana (Coryloideae, Betulaceae).</title>
        <authorList>
            <person name="Yang X."/>
            <person name="Wang Z."/>
            <person name="Zhang L."/>
            <person name="Hao G."/>
            <person name="Liu J."/>
            <person name="Yang Y."/>
        </authorList>
    </citation>
    <scope>NUCLEOTIDE SEQUENCE [LARGE SCALE GENOMIC DNA]</scope>
    <source>
        <strain evidence="1">Cfa_2016G</strain>
        <tissue evidence="1">Leaf</tissue>
    </source>
</reference>
<protein>
    <submittedName>
        <fullName evidence="1">Uncharacterized protein</fullName>
    </submittedName>
</protein>
<proteinExistence type="predicted"/>
<dbReference type="EMBL" id="VIBQ01000022">
    <property type="protein sequence ID" value="KAB8380450.1"/>
    <property type="molecule type" value="Genomic_DNA"/>
</dbReference>